<dbReference type="AlphaFoldDB" id="E8T553"/>
<evidence type="ECO:0000313" key="2">
    <source>
        <dbReference type="EMBL" id="ADU96391.1"/>
    </source>
</evidence>
<reference evidence="2" key="1">
    <citation type="submission" date="2011-01" db="EMBL/GenBank/DDBJ databases">
        <title>Complete sequence of chromosome of Thermovibrio ammonificans HB-1.</title>
        <authorList>
            <consortium name="US DOE Joint Genome Institute"/>
            <person name="Lucas S."/>
            <person name="Copeland A."/>
            <person name="Lapidus A."/>
            <person name="Cheng J.-F."/>
            <person name="Goodwin L."/>
            <person name="Pitluck S."/>
            <person name="Davenport K."/>
            <person name="Detter J.C."/>
            <person name="Han C."/>
            <person name="Tapia R."/>
            <person name="Land M."/>
            <person name="Hauser L."/>
            <person name="Kyrpides N."/>
            <person name="Ivanova N."/>
            <person name="Ovchinnikova G."/>
            <person name="Vetriani C."/>
            <person name="Woyke T."/>
        </authorList>
    </citation>
    <scope>NUCLEOTIDE SEQUENCE [LARGE SCALE GENOMIC DNA]</scope>
    <source>
        <strain evidence="2">HB-1</strain>
    </source>
</reference>
<feature type="signal peptide" evidence="1">
    <location>
        <begin position="1"/>
        <end position="22"/>
    </location>
</feature>
<dbReference type="RefSeq" id="WP_013537177.1">
    <property type="nucleotide sequence ID" value="NC_014926.1"/>
</dbReference>
<dbReference type="EMBL" id="CP002444">
    <property type="protein sequence ID" value="ADU96391.1"/>
    <property type="molecule type" value="Genomic_DNA"/>
</dbReference>
<dbReference type="Pfam" id="PF13414">
    <property type="entry name" value="TPR_11"/>
    <property type="match status" value="1"/>
</dbReference>
<dbReference type="OrthoDB" id="13206at2"/>
<proteinExistence type="predicted"/>
<organism evidence="2 3">
    <name type="scientific">Thermovibrio ammonificans (strain DSM 15698 / JCM 12110 / HB-1)</name>
    <dbReference type="NCBI Taxonomy" id="648996"/>
    <lineage>
        <taxon>Bacteria</taxon>
        <taxon>Pseudomonadati</taxon>
        <taxon>Aquificota</taxon>
        <taxon>Aquificia</taxon>
        <taxon>Desulfurobacteriales</taxon>
        <taxon>Desulfurobacteriaceae</taxon>
        <taxon>Thermovibrio</taxon>
    </lineage>
</organism>
<keyword evidence="1" id="KW-0732">Signal</keyword>
<evidence type="ECO:0008006" key="4">
    <source>
        <dbReference type="Google" id="ProtNLM"/>
    </source>
</evidence>
<dbReference type="KEGG" id="tam:Theam_0419"/>
<dbReference type="HOGENOM" id="CLU_927287_0_0_0"/>
<protein>
    <recommendedName>
        <fullName evidence="4">Tetratricopeptide repeat protein</fullName>
    </recommendedName>
</protein>
<dbReference type="Gene3D" id="1.25.40.10">
    <property type="entry name" value="Tetratricopeptide repeat domain"/>
    <property type="match status" value="1"/>
</dbReference>
<name>E8T553_THEA1</name>
<dbReference type="Proteomes" id="UP000006362">
    <property type="component" value="Chromosome"/>
</dbReference>
<gene>
    <name evidence="2" type="ordered locus">Theam_0419</name>
</gene>
<evidence type="ECO:0000256" key="1">
    <source>
        <dbReference type="SAM" id="SignalP"/>
    </source>
</evidence>
<dbReference type="SUPFAM" id="SSF48452">
    <property type="entry name" value="TPR-like"/>
    <property type="match status" value="1"/>
</dbReference>
<feature type="chain" id="PRO_5003230543" description="Tetratricopeptide repeat protein" evidence="1">
    <location>
        <begin position="23"/>
        <end position="300"/>
    </location>
</feature>
<evidence type="ECO:0000313" key="3">
    <source>
        <dbReference type="Proteomes" id="UP000006362"/>
    </source>
</evidence>
<accession>E8T553</accession>
<dbReference type="InterPro" id="IPR011990">
    <property type="entry name" value="TPR-like_helical_dom_sf"/>
</dbReference>
<dbReference type="STRING" id="648996.Theam_0419"/>
<keyword evidence="3" id="KW-1185">Reference proteome</keyword>
<sequence>MKKKILLLTAALSVFTASSGFAKPASFEKQIEKRLQCPKDFLQNPPLYFYCIYRDYHNHKYDDGIKKIKLALKEVEPILKENPNKPIPNAKQKLGSLKDPRAFKVASDLHMLLGMFYYKKAMNLKDTATSKVFRKFYSKLEKKGFNFFQVNELMTLYSMKKLFPENMTKEREKKYRELLKKMGLKESDLDRLMEESQAAAERVDKERLSLLQKAVQELQTAVKLDPNNAEAYYQLGNFYSGAMSEDMPEASEAAEEAYYKAALILKKEGDTAAYKEVVKRLKLMNPNSKYLKLLEKNGNA</sequence>